<dbReference type="Pfam" id="PF07963">
    <property type="entry name" value="N_methyl"/>
    <property type="match status" value="1"/>
</dbReference>
<evidence type="ECO:0000256" key="6">
    <source>
        <dbReference type="ARBA" id="ARBA00022692"/>
    </source>
</evidence>
<dbReference type="InterPro" id="IPR012902">
    <property type="entry name" value="N_methyl_site"/>
</dbReference>
<keyword evidence="8" id="KW-0472">Membrane</keyword>
<comment type="similarity">
    <text evidence="9">Belongs to the GSP H family.</text>
</comment>
<protein>
    <recommendedName>
        <fullName evidence="2">Type II secretion system protein H</fullName>
    </recommendedName>
    <alternativeName>
        <fullName evidence="10">General secretion pathway protein H</fullName>
    </alternativeName>
</protein>
<dbReference type="Pfam" id="PF12019">
    <property type="entry name" value="GspH"/>
    <property type="match status" value="1"/>
</dbReference>
<evidence type="ECO:0000256" key="3">
    <source>
        <dbReference type="ARBA" id="ARBA00022475"/>
    </source>
</evidence>
<dbReference type="SUPFAM" id="SSF54523">
    <property type="entry name" value="Pili subunits"/>
    <property type="match status" value="1"/>
</dbReference>
<dbReference type="NCBIfam" id="TIGR02532">
    <property type="entry name" value="IV_pilin_GFxxxE"/>
    <property type="match status" value="1"/>
</dbReference>
<dbReference type="Proteomes" id="UP000058012">
    <property type="component" value="Unassembled WGS sequence"/>
</dbReference>
<keyword evidence="3" id="KW-1003">Cell membrane</keyword>
<accession>A0A124JTL9</accession>
<evidence type="ECO:0000256" key="5">
    <source>
        <dbReference type="ARBA" id="ARBA00022519"/>
    </source>
</evidence>
<organism evidence="12 13">
    <name type="scientific">Novosphingobium fuchskuhlense</name>
    <dbReference type="NCBI Taxonomy" id="1117702"/>
    <lineage>
        <taxon>Bacteria</taxon>
        <taxon>Pseudomonadati</taxon>
        <taxon>Pseudomonadota</taxon>
        <taxon>Alphaproteobacteria</taxon>
        <taxon>Sphingomonadales</taxon>
        <taxon>Sphingomonadaceae</taxon>
        <taxon>Novosphingobium</taxon>
    </lineage>
</organism>
<dbReference type="GO" id="GO:0015628">
    <property type="term" value="P:protein secretion by the type II secretion system"/>
    <property type="evidence" value="ECO:0007669"/>
    <property type="project" value="InterPro"/>
</dbReference>
<keyword evidence="7" id="KW-1133">Transmembrane helix</keyword>
<evidence type="ECO:0000256" key="8">
    <source>
        <dbReference type="ARBA" id="ARBA00023136"/>
    </source>
</evidence>
<evidence type="ECO:0000256" key="2">
    <source>
        <dbReference type="ARBA" id="ARBA00021549"/>
    </source>
</evidence>
<dbReference type="InterPro" id="IPR045584">
    <property type="entry name" value="Pilin-like"/>
</dbReference>
<evidence type="ECO:0000256" key="1">
    <source>
        <dbReference type="ARBA" id="ARBA00004377"/>
    </source>
</evidence>
<evidence type="ECO:0000256" key="4">
    <source>
        <dbReference type="ARBA" id="ARBA00022481"/>
    </source>
</evidence>
<evidence type="ECO:0000256" key="7">
    <source>
        <dbReference type="ARBA" id="ARBA00022989"/>
    </source>
</evidence>
<evidence type="ECO:0000256" key="10">
    <source>
        <dbReference type="ARBA" id="ARBA00030775"/>
    </source>
</evidence>
<feature type="domain" description="General secretion pathway GspH" evidence="11">
    <location>
        <begin position="54"/>
        <end position="143"/>
    </location>
</feature>
<dbReference type="PROSITE" id="PS00409">
    <property type="entry name" value="PROKAR_NTER_METHYL"/>
    <property type="match status" value="1"/>
</dbReference>
<keyword evidence="5" id="KW-0997">Cell inner membrane</keyword>
<gene>
    <name evidence="12" type="ORF">AQZ52_15885</name>
</gene>
<dbReference type="Gene3D" id="3.30.700.10">
    <property type="entry name" value="Glycoprotein, Type 4 Pilin"/>
    <property type="match status" value="1"/>
</dbReference>
<dbReference type="PANTHER" id="PTHR30093">
    <property type="entry name" value="GENERAL SECRETION PATHWAY PROTEIN G"/>
    <property type="match status" value="1"/>
</dbReference>
<keyword evidence="6" id="KW-0812">Transmembrane</keyword>
<dbReference type="InterPro" id="IPR022346">
    <property type="entry name" value="T2SS_GspH"/>
</dbReference>
<evidence type="ECO:0000256" key="9">
    <source>
        <dbReference type="ARBA" id="ARBA00025772"/>
    </source>
</evidence>
<keyword evidence="13" id="KW-1185">Reference proteome</keyword>
<dbReference type="STRING" id="1117702.AQZ52_15885"/>
<dbReference type="AlphaFoldDB" id="A0A124JTL9"/>
<dbReference type="GO" id="GO:0005886">
    <property type="term" value="C:plasma membrane"/>
    <property type="evidence" value="ECO:0007669"/>
    <property type="project" value="UniProtKB-SubCell"/>
</dbReference>
<dbReference type="RefSeq" id="WP_067913208.1">
    <property type="nucleotide sequence ID" value="NZ_KQ954246.1"/>
</dbReference>
<proteinExistence type="inferred from homology"/>
<comment type="subcellular location">
    <subcellularLocation>
        <location evidence="1">Cell inner membrane</location>
        <topology evidence="1">Single-pass membrane protein</topology>
    </subcellularLocation>
</comment>
<dbReference type="EMBL" id="LLZS01000009">
    <property type="protein sequence ID" value="KUR70327.1"/>
    <property type="molecule type" value="Genomic_DNA"/>
</dbReference>
<keyword evidence="4" id="KW-0488">Methylation</keyword>
<sequence length="164" mass="17144">MQSRRTRNAGFTLLEALVVLAIVALLAGLAFPAVDRARTAILARAARSEQTRILLAARANALRYNQPFVLETTARGTGVTVAQDKTSSGAETVATAAPAGSQTAGSLLSPAITRIEMTPRRIVFYPDGSSTGGTIRLTTADGTMTTFMVSRDLGGVSEAVRPHA</sequence>
<evidence type="ECO:0000259" key="11">
    <source>
        <dbReference type="Pfam" id="PF12019"/>
    </source>
</evidence>
<reference evidence="12 13" key="1">
    <citation type="submission" date="2015-10" db="EMBL/GenBank/DDBJ databases">
        <title>Draft genome sequence of Novosphingobium fuchskuhlense DSM 25065 isolated from a surface water sample of the southwest basin of Lake Grosse Fuchskuhle.</title>
        <authorList>
            <person name="Ruckert C."/>
            <person name="Winkler A."/>
            <person name="Glaeser J."/>
            <person name="Grossart H.-P."/>
            <person name="Kalinowski J."/>
            <person name="Glaeser S."/>
        </authorList>
    </citation>
    <scope>NUCLEOTIDE SEQUENCE [LARGE SCALE GENOMIC DNA]</scope>
    <source>
        <strain evidence="12 13">FNE08-7</strain>
    </source>
</reference>
<evidence type="ECO:0000313" key="13">
    <source>
        <dbReference type="Proteomes" id="UP000058012"/>
    </source>
</evidence>
<name>A0A124JTL9_9SPHN</name>
<evidence type="ECO:0000313" key="12">
    <source>
        <dbReference type="EMBL" id="KUR70327.1"/>
    </source>
</evidence>
<comment type="caution">
    <text evidence="12">The sequence shown here is derived from an EMBL/GenBank/DDBJ whole genome shotgun (WGS) entry which is preliminary data.</text>
</comment>
<dbReference type="GO" id="GO:0015627">
    <property type="term" value="C:type II protein secretion system complex"/>
    <property type="evidence" value="ECO:0007669"/>
    <property type="project" value="InterPro"/>
</dbReference>